<gene>
    <name evidence="1" type="ORF">K469DRAFT_762269</name>
</gene>
<evidence type="ECO:0000313" key="1">
    <source>
        <dbReference type="EMBL" id="KAF2189695.1"/>
    </source>
</evidence>
<accession>A0A6A6EF70</accession>
<evidence type="ECO:0000313" key="2">
    <source>
        <dbReference type="Proteomes" id="UP000800200"/>
    </source>
</evidence>
<dbReference type="EMBL" id="ML994620">
    <property type="protein sequence ID" value="KAF2189695.1"/>
    <property type="molecule type" value="Genomic_DNA"/>
</dbReference>
<protein>
    <submittedName>
        <fullName evidence="1">Uncharacterized protein</fullName>
    </submittedName>
</protein>
<reference evidence="1" key="1">
    <citation type="journal article" date="2020" name="Stud. Mycol.">
        <title>101 Dothideomycetes genomes: a test case for predicting lifestyles and emergence of pathogens.</title>
        <authorList>
            <person name="Haridas S."/>
            <person name="Albert R."/>
            <person name="Binder M."/>
            <person name="Bloem J."/>
            <person name="Labutti K."/>
            <person name="Salamov A."/>
            <person name="Andreopoulos B."/>
            <person name="Baker S."/>
            <person name="Barry K."/>
            <person name="Bills G."/>
            <person name="Bluhm B."/>
            <person name="Cannon C."/>
            <person name="Castanera R."/>
            <person name="Culley D."/>
            <person name="Daum C."/>
            <person name="Ezra D."/>
            <person name="Gonzalez J."/>
            <person name="Henrissat B."/>
            <person name="Kuo A."/>
            <person name="Liang C."/>
            <person name="Lipzen A."/>
            <person name="Lutzoni F."/>
            <person name="Magnuson J."/>
            <person name="Mondo S."/>
            <person name="Nolan M."/>
            <person name="Ohm R."/>
            <person name="Pangilinan J."/>
            <person name="Park H.-J."/>
            <person name="Ramirez L."/>
            <person name="Alfaro M."/>
            <person name="Sun H."/>
            <person name="Tritt A."/>
            <person name="Yoshinaga Y."/>
            <person name="Zwiers L.-H."/>
            <person name="Turgeon B."/>
            <person name="Goodwin S."/>
            <person name="Spatafora J."/>
            <person name="Crous P."/>
            <person name="Grigoriev I."/>
        </authorList>
    </citation>
    <scope>NUCLEOTIDE SEQUENCE</scope>
    <source>
        <strain evidence="1">CBS 207.26</strain>
    </source>
</reference>
<proteinExistence type="predicted"/>
<dbReference type="AlphaFoldDB" id="A0A6A6EF70"/>
<sequence>MLYWIYVSISLFLDSILQYGMLIRTTPSSHFQTTTAWFLPCPRSRELYFFNRLFSAATAERCYSRTRQHVYRPRLAHPLSPYRRIHYSPHRIWSSTSRCTPRYVHPRRRSKLHDSLPGRVSSSYPSQQWILCHASFSRLSSLNSCPVRKYIPFAFRLLVVLRRGSCLPL</sequence>
<keyword evidence="2" id="KW-1185">Reference proteome</keyword>
<name>A0A6A6EF70_9PEZI</name>
<dbReference type="Proteomes" id="UP000800200">
    <property type="component" value="Unassembled WGS sequence"/>
</dbReference>
<organism evidence="1 2">
    <name type="scientific">Zopfia rhizophila CBS 207.26</name>
    <dbReference type="NCBI Taxonomy" id="1314779"/>
    <lineage>
        <taxon>Eukaryota</taxon>
        <taxon>Fungi</taxon>
        <taxon>Dikarya</taxon>
        <taxon>Ascomycota</taxon>
        <taxon>Pezizomycotina</taxon>
        <taxon>Dothideomycetes</taxon>
        <taxon>Dothideomycetes incertae sedis</taxon>
        <taxon>Zopfiaceae</taxon>
        <taxon>Zopfia</taxon>
    </lineage>
</organism>